<sequence>MDDLDILDFSCQDFAITFSDEEVVLNDRIIPDPFQGAKSPWHIGHHTPAPASVRVRLLIAPELVDLSQSIHDGAETTGGISLQISLVSFKFGTPMHA</sequence>
<evidence type="ECO:0000313" key="1">
    <source>
        <dbReference type="EMBL" id="KIM76764.1"/>
    </source>
</evidence>
<dbReference type="HOGENOM" id="CLU_2347486_0_0_1"/>
<keyword evidence="2" id="KW-1185">Reference proteome</keyword>
<organism evidence="1 2">
    <name type="scientific">Piloderma croceum (strain F 1598)</name>
    <dbReference type="NCBI Taxonomy" id="765440"/>
    <lineage>
        <taxon>Eukaryota</taxon>
        <taxon>Fungi</taxon>
        <taxon>Dikarya</taxon>
        <taxon>Basidiomycota</taxon>
        <taxon>Agaricomycotina</taxon>
        <taxon>Agaricomycetes</taxon>
        <taxon>Agaricomycetidae</taxon>
        <taxon>Atheliales</taxon>
        <taxon>Atheliaceae</taxon>
        <taxon>Piloderma</taxon>
    </lineage>
</organism>
<protein>
    <submittedName>
        <fullName evidence="1">Uncharacterized protein</fullName>
    </submittedName>
</protein>
<proteinExistence type="predicted"/>
<dbReference type="InParanoid" id="A0A0C3FA42"/>
<accession>A0A0C3FA42</accession>
<reference evidence="2" key="2">
    <citation type="submission" date="2015-01" db="EMBL/GenBank/DDBJ databases">
        <title>Evolutionary Origins and Diversification of the Mycorrhizal Mutualists.</title>
        <authorList>
            <consortium name="DOE Joint Genome Institute"/>
            <consortium name="Mycorrhizal Genomics Consortium"/>
            <person name="Kohler A."/>
            <person name="Kuo A."/>
            <person name="Nagy L.G."/>
            <person name="Floudas D."/>
            <person name="Copeland A."/>
            <person name="Barry K.W."/>
            <person name="Cichocki N."/>
            <person name="Veneault-Fourrey C."/>
            <person name="LaButti K."/>
            <person name="Lindquist E.A."/>
            <person name="Lipzen A."/>
            <person name="Lundell T."/>
            <person name="Morin E."/>
            <person name="Murat C."/>
            <person name="Riley R."/>
            <person name="Ohm R."/>
            <person name="Sun H."/>
            <person name="Tunlid A."/>
            <person name="Henrissat B."/>
            <person name="Grigoriev I.V."/>
            <person name="Hibbett D.S."/>
            <person name="Martin F."/>
        </authorList>
    </citation>
    <scope>NUCLEOTIDE SEQUENCE [LARGE SCALE GENOMIC DNA]</scope>
    <source>
        <strain evidence="2">F 1598</strain>
    </source>
</reference>
<dbReference type="Proteomes" id="UP000054166">
    <property type="component" value="Unassembled WGS sequence"/>
</dbReference>
<reference evidence="1 2" key="1">
    <citation type="submission" date="2014-04" db="EMBL/GenBank/DDBJ databases">
        <authorList>
            <consortium name="DOE Joint Genome Institute"/>
            <person name="Kuo A."/>
            <person name="Tarkka M."/>
            <person name="Buscot F."/>
            <person name="Kohler A."/>
            <person name="Nagy L.G."/>
            <person name="Floudas D."/>
            <person name="Copeland A."/>
            <person name="Barry K.W."/>
            <person name="Cichocki N."/>
            <person name="Veneault-Fourrey C."/>
            <person name="LaButti K."/>
            <person name="Lindquist E.A."/>
            <person name="Lipzen A."/>
            <person name="Lundell T."/>
            <person name="Morin E."/>
            <person name="Murat C."/>
            <person name="Sun H."/>
            <person name="Tunlid A."/>
            <person name="Henrissat B."/>
            <person name="Grigoriev I.V."/>
            <person name="Hibbett D.S."/>
            <person name="Martin F."/>
            <person name="Nordberg H.P."/>
            <person name="Cantor M.N."/>
            <person name="Hua S.X."/>
        </authorList>
    </citation>
    <scope>NUCLEOTIDE SEQUENCE [LARGE SCALE GENOMIC DNA]</scope>
    <source>
        <strain evidence="1 2">F 1598</strain>
    </source>
</reference>
<dbReference type="AlphaFoldDB" id="A0A0C3FA42"/>
<dbReference type="EMBL" id="KN833031">
    <property type="protein sequence ID" value="KIM76764.1"/>
    <property type="molecule type" value="Genomic_DNA"/>
</dbReference>
<gene>
    <name evidence="1" type="ORF">PILCRDRAFT_825987</name>
</gene>
<evidence type="ECO:0000313" key="2">
    <source>
        <dbReference type="Proteomes" id="UP000054166"/>
    </source>
</evidence>
<name>A0A0C3FA42_PILCF</name>